<sequence length="121" mass="13129">MNLELHGCVGISAANALCDCGLVSPATFVKSRSDMGDFVFEAIEMELQATVEIGRISLAQATKHPFITEAFARMQIDQFATDERVVFDHGHLSQCSPKALETAFARSARSWRRGAAPNAQG</sequence>
<protein>
    <submittedName>
        <fullName evidence="1">Uncharacterized protein</fullName>
    </submittedName>
</protein>
<dbReference type="Proteomes" id="UP000663629">
    <property type="component" value="Chromosome 1"/>
</dbReference>
<accession>A0ABX7JHU4</accession>
<evidence type="ECO:0000313" key="1">
    <source>
        <dbReference type="EMBL" id="QRZ12958.1"/>
    </source>
</evidence>
<dbReference type="EMBL" id="CP070368">
    <property type="protein sequence ID" value="QRZ12958.1"/>
    <property type="molecule type" value="Genomic_DNA"/>
</dbReference>
<proteinExistence type="predicted"/>
<organism evidence="1 2">
    <name type="scientific">Paracoccus methylovorus</name>
    <dbReference type="NCBI Taxonomy" id="2812658"/>
    <lineage>
        <taxon>Bacteria</taxon>
        <taxon>Pseudomonadati</taxon>
        <taxon>Pseudomonadota</taxon>
        <taxon>Alphaproteobacteria</taxon>
        <taxon>Rhodobacterales</taxon>
        <taxon>Paracoccaceae</taxon>
        <taxon>Paracoccus</taxon>
    </lineage>
</organism>
<evidence type="ECO:0000313" key="2">
    <source>
        <dbReference type="Proteomes" id="UP000663629"/>
    </source>
</evidence>
<keyword evidence="2" id="KW-1185">Reference proteome</keyword>
<reference evidence="1 2" key="1">
    <citation type="submission" date="2021-02" db="EMBL/GenBank/DDBJ databases">
        <title>Paracoccus methylovroum sp.nov., a new methanol and methylamine utilizing methylotrophic denitrifer.</title>
        <authorList>
            <person name="Timsy T."/>
            <person name="Behrendt U."/>
            <person name="Ulrich A."/>
            <person name="Spanner T."/>
            <person name="Foesel B.U."/>
            <person name="Horn M.A."/>
            <person name="Kolb S."/>
        </authorList>
    </citation>
    <scope>NUCLEOTIDE SEQUENCE [LARGE SCALE GENOMIC DNA]</scope>
    <source>
        <strain evidence="1 2">H4-D09</strain>
    </source>
</reference>
<name>A0ABX7JHU4_9RHOB</name>
<gene>
    <name evidence="1" type="ORF">JWJ88_10245</name>
</gene>
<dbReference type="RefSeq" id="WP_205293963.1">
    <property type="nucleotide sequence ID" value="NZ_CP070368.1"/>
</dbReference>